<evidence type="ECO:0000259" key="1">
    <source>
        <dbReference type="PROSITE" id="PS50965"/>
    </source>
</evidence>
<dbReference type="InterPro" id="IPR011528">
    <property type="entry name" value="NERD"/>
</dbReference>
<dbReference type="EMBL" id="HACA01029734">
    <property type="protein sequence ID" value="CDW47095.1"/>
    <property type="molecule type" value="Transcribed_RNA"/>
</dbReference>
<sequence length="20" mass="2301">MLIDNCIIKKSLMHIVSTKI</sequence>
<dbReference type="AlphaFoldDB" id="A0A0K2V9U7"/>
<feature type="domain" description="NERD" evidence="1">
    <location>
        <begin position="1"/>
        <end position="20"/>
    </location>
</feature>
<name>A0A0K2V9U7_LEPSM</name>
<evidence type="ECO:0000313" key="2">
    <source>
        <dbReference type="EMBL" id="CDW47095.1"/>
    </source>
</evidence>
<reference evidence="2" key="1">
    <citation type="submission" date="2014-05" db="EMBL/GenBank/DDBJ databases">
        <authorList>
            <person name="Chronopoulou M."/>
        </authorList>
    </citation>
    <scope>NUCLEOTIDE SEQUENCE</scope>
    <source>
        <tissue evidence="2">Whole organism</tissue>
    </source>
</reference>
<organism evidence="2">
    <name type="scientific">Lepeophtheirus salmonis</name>
    <name type="common">Salmon louse</name>
    <name type="synonym">Caligus salmonis</name>
    <dbReference type="NCBI Taxonomy" id="72036"/>
    <lineage>
        <taxon>Eukaryota</taxon>
        <taxon>Metazoa</taxon>
        <taxon>Ecdysozoa</taxon>
        <taxon>Arthropoda</taxon>
        <taxon>Crustacea</taxon>
        <taxon>Multicrustacea</taxon>
        <taxon>Hexanauplia</taxon>
        <taxon>Copepoda</taxon>
        <taxon>Siphonostomatoida</taxon>
        <taxon>Caligidae</taxon>
        <taxon>Lepeophtheirus</taxon>
    </lineage>
</organism>
<protein>
    <recommendedName>
        <fullName evidence="1">NERD domain-containing protein</fullName>
    </recommendedName>
</protein>
<proteinExistence type="predicted"/>
<accession>A0A0K2V9U7</accession>
<dbReference type="PROSITE" id="PS50965">
    <property type="entry name" value="NERD"/>
    <property type="match status" value="1"/>
</dbReference>